<comment type="cofactor">
    <cofactor evidence="6">
        <name>Fe(2+)</name>
        <dbReference type="ChEBI" id="CHEBI:29033"/>
    </cofactor>
    <text evidence="6">Binds 1 Fe(2+) ion.</text>
</comment>
<keyword evidence="2 6" id="KW-0479">Metal-binding</keyword>
<feature type="binding site" evidence="6">
    <location>
        <position position="134"/>
    </location>
    <ligand>
        <name>Fe cation</name>
        <dbReference type="ChEBI" id="CHEBI:24875"/>
    </ligand>
</feature>
<dbReference type="NCBIfam" id="TIGR00079">
    <property type="entry name" value="pept_deformyl"/>
    <property type="match status" value="1"/>
</dbReference>
<keyword evidence="4 6" id="KW-0648">Protein biosynthesis</keyword>
<dbReference type="CDD" id="cd00487">
    <property type="entry name" value="Pep_deformylase"/>
    <property type="match status" value="1"/>
</dbReference>
<keyword evidence="5 6" id="KW-0408">Iron</keyword>
<dbReference type="RefSeq" id="WP_187723161.1">
    <property type="nucleotide sequence ID" value="NZ_CP060783.1"/>
</dbReference>
<dbReference type="HAMAP" id="MF_00163">
    <property type="entry name" value="Pep_deformylase"/>
    <property type="match status" value="1"/>
</dbReference>
<keyword evidence="3 6" id="KW-0378">Hydrolase</keyword>
<proteinExistence type="inferred from homology"/>
<dbReference type="Gene3D" id="3.90.45.10">
    <property type="entry name" value="Peptide deformylase"/>
    <property type="match status" value="1"/>
</dbReference>
<organism evidence="7 8">
    <name type="scientific">Diaphorobacter aerolatus</name>
    <dbReference type="NCBI Taxonomy" id="1288495"/>
    <lineage>
        <taxon>Bacteria</taxon>
        <taxon>Pseudomonadati</taxon>
        <taxon>Pseudomonadota</taxon>
        <taxon>Betaproteobacteria</taxon>
        <taxon>Burkholderiales</taxon>
        <taxon>Comamonadaceae</taxon>
        <taxon>Diaphorobacter</taxon>
    </lineage>
</organism>
<dbReference type="SUPFAM" id="SSF56420">
    <property type="entry name" value="Peptide deformylase"/>
    <property type="match status" value="1"/>
</dbReference>
<dbReference type="EMBL" id="CP060783">
    <property type="protein sequence ID" value="QNP47480.1"/>
    <property type="molecule type" value="Genomic_DNA"/>
</dbReference>
<evidence type="ECO:0000256" key="2">
    <source>
        <dbReference type="ARBA" id="ARBA00022723"/>
    </source>
</evidence>
<protein>
    <recommendedName>
        <fullName evidence="6">Peptide deformylase</fullName>
        <shortName evidence="6">PDF</shortName>
        <ecNumber evidence="6">3.5.1.88</ecNumber>
    </recommendedName>
    <alternativeName>
        <fullName evidence="6">Polypeptide deformylase</fullName>
    </alternativeName>
</protein>
<evidence type="ECO:0000256" key="1">
    <source>
        <dbReference type="ARBA" id="ARBA00010759"/>
    </source>
</evidence>
<comment type="function">
    <text evidence="6">Removes the formyl group from the N-terminal Met of newly synthesized proteins. Requires at least a dipeptide for an efficient rate of reaction. N-terminal L-methionine is a prerequisite for activity but the enzyme has broad specificity at other positions.</text>
</comment>
<dbReference type="PIRSF" id="PIRSF004749">
    <property type="entry name" value="Pep_def"/>
    <property type="match status" value="1"/>
</dbReference>
<evidence type="ECO:0000256" key="6">
    <source>
        <dbReference type="HAMAP-Rule" id="MF_00163"/>
    </source>
</evidence>
<evidence type="ECO:0000256" key="4">
    <source>
        <dbReference type="ARBA" id="ARBA00022917"/>
    </source>
</evidence>
<feature type="binding site" evidence="6">
    <location>
        <position position="138"/>
    </location>
    <ligand>
        <name>Fe cation</name>
        <dbReference type="ChEBI" id="CHEBI:24875"/>
    </ligand>
</feature>
<comment type="catalytic activity">
    <reaction evidence="6">
        <text>N-terminal N-formyl-L-methionyl-[peptide] + H2O = N-terminal L-methionyl-[peptide] + formate</text>
        <dbReference type="Rhea" id="RHEA:24420"/>
        <dbReference type="Rhea" id="RHEA-COMP:10639"/>
        <dbReference type="Rhea" id="RHEA-COMP:10640"/>
        <dbReference type="ChEBI" id="CHEBI:15377"/>
        <dbReference type="ChEBI" id="CHEBI:15740"/>
        <dbReference type="ChEBI" id="CHEBI:49298"/>
        <dbReference type="ChEBI" id="CHEBI:64731"/>
        <dbReference type="EC" id="3.5.1.88"/>
    </reaction>
</comment>
<evidence type="ECO:0000256" key="5">
    <source>
        <dbReference type="ARBA" id="ARBA00023004"/>
    </source>
</evidence>
<sequence>MAILPILCYPDPRLHKVAKPVEVVDERVRTILDDMLATMYDANGIGLAATQVDVHERIVVIDVSEDRDQPMVLINPEITWYSDEKLVGDEGCLSVPGIYDGVERSEQVHVRALDRDGQSRVIEADGLLAVCVQHELDHLIGKVFVEYLSPLKRNRIKTKLLKQKKSEERV</sequence>
<dbReference type="PANTHER" id="PTHR10458:SF22">
    <property type="entry name" value="PEPTIDE DEFORMYLASE"/>
    <property type="match status" value="1"/>
</dbReference>
<dbReference type="PANTHER" id="PTHR10458">
    <property type="entry name" value="PEPTIDE DEFORMYLASE"/>
    <property type="match status" value="1"/>
</dbReference>
<dbReference type="InterPro" id="IPR036821">
    <property type="entry name" value="Peptide_deformylase_sf"/>
</dbReference>
<evidence type="ECO:0000256" key="3">
    <source>
        <dbReference type="ARBA" id="ARBA00022801"/>
    </source>
</evidence>
<dbReference type="PRINTS" id="PR01576">
    <property type="entry name" value="PDEFORMYLASE"/>
</dbReference>
<dbReference type="NCBIfam" id="NF001159">
    <property type="entry name" value="PRK00150.1-3"/>
    <property type="match status" value="1"/>
</dbReference>
<dbReference type="EC" id="3.5.1.88" evidence="6"/>
<dbReference type="FunFam" id="3.90.45.10:FF:000001">
    <property type="entry name" value="Peptide deformylase"/>
    <property type="match status" value="1"/>
</dbReference>
<dbReference type="Proteomes" id="UP000516028">
    <property type="component" value="Chromosome"/>
</dbReference>
<reference evidence="7 8" key="1">
    <citation type="submission" date="2020-08" db="EMBL/GenBank/DDBJ databases">
        <title>Genome sequence of Diaphorobacter aerolatus KACC 16536T.</title>
        <authorList>
            <person name="Hyun D.-W."/>
            <person name="Bae J.-W."/>
        </authorList>
    </citation>
    <scope>NUCLEOTIDE SEQUENCE [LARGE SCALE GENOMIC DNA]</scope>
    <source>
        <strain evidence="7 8">KACC 16536</strain>
    </source>
</reference>
<dbReference type="KEGG" id="daer:H9K75_14505"/>
<gene>
    <name evidence="6" type="primary">def</name>
    <name evidence="7" type="ORF">H9K75_14505</name>
</gene>
<keyword evidence="8" id="KW-1185">Reference proteome</keyword>
<dbReference type="InterPro" id="IPR023635">
    <property type="entry name" value="Peptide_deformylase"/>
</dbReference>
<dbReference type="AlphaFoldDB" id="A0A7H0GGR4"/>
<dbReference type="GO" id="GO:0006412">
    <property type="term" value="P:translation"/>
    <property type="evidence" value="ECO:0007669"/>
    <property type="project" value="UniProtKB-UniRule"/>
</dbReference>
<dbReference type="GO" id="GO:0046872">
    <property type="term" value="F:metal ion binding"/>
    <property type="evidence" value="ECO:0007669"/>
    <property type="project" value="UniProtKB-KW"/>
</dbReference>
<accession>A0A7H0GGR4</accession>
<comment type="similarity">
    <text evidence="1 6">Belongs to the polypeptide deformylase family.</text>
</comment>
<evidence type="ECO:0000313" key="7">
    <source>
        <dbReference type="EMBL" id="QNP47480.1"/>
    </source>
</evidence>
<dbReference type="Pfam" id="PF01327">
    <property type="entry name" value="Pep_deformylase"/>
    <property type="match status" value="1"/>
</dbReference>
<feature type="active site" evidence="6">
    <location>
        <position position="135"/>
    </location>
</feature>
<evidence type="ECO:0000313" key="8">
    <source>
        <dbReference type="Proteomes" id="UP000516028"/>
    </source>
</evidence>
<name>A0A7H0GGR4_9BURK</name>
<dbReference type="GO" id="GO:0042586">
    <property type="term" value="F:peptide deformylase activity"/>
    <property type="evidence" value="ECO:0007669"/>
    <property type="project" value="UniProtKB-UniRule"/>
</dbReference>
<feature type="binding site" evidence="6">
    <location>
        <position position="92"/>
    </location>
    <ligand>
        <name>Fe cation</name>
        <dbReference type="ChEBI" id="CHEBI:24875"/>
    </ligand>
</feature>